<comment type="caution">
    <text evidence="1">The sequence shown here is derived from an EMBL/GenBank/DDBJ whole genome shotgun (WGS) entry which is preliminary data.</text>
</comment>
<organism evidence="1 2">
    <name type="scientific">Chryseobacterium pennae</name>
    <dbReference type="NCBI Taxonomy" id="2258962"/>
    <lineage>
        <taxon>Bacteria</taxon>
        <taxon>Pseudomonadati</taxon>
        <taxon>Bacteroidota</taxon>
        <taxon>Flavobacteriia</taxon>
        <taxon>Flavobacteriales</taxon>
        <taxon>Weeksellaceae</taxon>
        <taxon>Chryseobacterium group</taxon>
        <taxon>Chryseobacterium</taxon>
    </lineage>
</organism>
<sequence length="104" mass="12578">MPHYLWNIKRHKTTINKNLKTPLNSSFTYAEQPKVCSEYKQHPITTQNMETPNHNTDILFDEDLYTVEWSDIENAEIDYENYLNDIENFFREDFEEDILEEDVL</sequence>
<accession>A0A3D9CFE6</accession>
<reference evidence="2" key="1">
    <citation type="submission" date="2018-06" db="EMBL/GenBank/DDBJ databases">
        <authorList>
            <person name="Lum Nde A."/>
            <person name="Hugo C."/>
        </authorList>
    </citation>
    <scope>NUCLEOTIDE SEQUENCE [LARGE SCALE GENOMIC DNA]</scope>
    <source>
        <strain evidence="2">1_F178</strain>
    </source>
</reference>
<evidence type="ECO:0000313" key="1">
    <source>
        <dbReference type="EMBL" id="REC64271.1"/>
    </source>
</evidence>
<proteinExistence type="predicted"/>
<dbReference type="Proteomes" id="UP000256686">
    <property type="component" value="Unassembled WGS sequence"/>
</dbReference>
<keyword evidence="2" id="KW-1185">Reference proteome</keyword>
<dbReference type="EMBL" id="QNVT01000001">
    <property type="protein sequence ID" value="REC64271.1"/>
    <property type="molecule type" value="Genomic_DNA"/>
</dbReference>
<name>A0A3D9CFE6_9FLAO</name>
<gene>
    <name evidence="1" type="ORF">DRF65_01470</name>
</gene>
<evidence type="ECO:0000313" key="2">
    <source>
        <dbReference type="Proteomes" id="UP000256686"/>
    </source>
</evidence>
<dbReference type="AlphaFoldDB" id="A0A3D9CFE6"/>
<protein>
    <submittedName>
        <fullName evidence="1">Uncharacterized protein</fullName>
    </submittedName>
</protein>